<sequence length="370" mass="39651">MEVMSSSRVVCLFFPIFTYLFISAFTTARSDELFHYCAPNASFVKNGTYQANLNHLLSNLSSDIQKGSGFYNVSYGQNNNKVNAIALCRGDVGAEICRSCITNSTKELKKECPTQKAAIVWHDECMLRYSNRSIFGKMRTEPYECMANNENASDTNQFYQGVTTLLDDLRSRAASGGTRLKFAIGLGNVSHSVTVYALVQCTPDLSKAECSNCLSNVTALIPQCSQGRKGGRILTPSCNFRYEQYLFYNTTANVKPISISLPPASPPSISPAPSISLAPASPPSLAPASSPSLSPPSPPSPPLPPATSPAPASPAPPPPPPPQSPSPNSPPTPEAPPPASTATRKGMMRSRLQILIAVVGSLFSFQYLGF</sequence>
<reference evidence="6 7" key="1">
    <citation type="journal article" date="2021" name="Commun. Biol.">
        <title>The genome of Shorea leprosula (Dipterocarpaceae) highlights the ecological relevance of drought in aseasonal tropical rainforests.</title>
        <authorList>
            <person name="Ng K.K.S."/>
            <person name="Kobayashi M.J."/>
            <person name="Fawcett J.A."/>
            <person name="Hatakeyama M."/>
            <person name="Paape T."/>
            <person name="Ng C.H."/>
            <person name="Ang C.C."/>
            <person name="Tnah L.H."/>
            <person name="Lee C.T."/>
            <person name="Nishiyama T."/>
            <person name="Sese J."/>
            <person name="O'Brien M.J."/>
            <person name="Copetti D."/>
            <person name="Mohd Noor M.I."/>
            <person name="Ong R.C."/>
            <person name="Putra M."/>
            <person name="Sireger I.Z."/>
            <person name="Indrioko S."/>
            <person name="Kosugi Y."/>
            <person name="Izuno A."/>
            <person name="Isagi Y."/>
            <person name="Lee S.L."/>
            <person name="Shimizu K.K."/>
        </authorList>
    </citation>
    <scope>NUCLEOTIDE SEQUENCE [LARGE SCALE GENOMIC DNA]</scope>
    <source>
        <strain evidence="6">214</strain>
    </source>
</reference>
<dbReference type="Gene3D" id="3.30.430.20">
    <property type="entry name" value="Gnk2 domain, C-X8-C-X2-C motif"/>
    <property type="match status" value="2"/>
</dbReference>
<name>A0AAV5MFW1_9ROSI</name>
<dbReference type="AlphaFoldDB" id="A0AAV5MFW1"/>
<dbReference type="InterPro" id="IPR038408">
    <property type="entry name" value="GNK2_sf"/>
</dbReference>
<dbReference type="Proteomes" id="UP001054252">
    <property type="component" value="Unassembled WGS sequence"/>
</dbReference>
<dbReference type="Pfam" id="PF01657">
    <property type="entry name" value="Stress-antifung"/>
    <property type="match status" value="2"/>
</dbReference>
<evidence type="ECO:0000256" key="3">
    <source>
        <dbReference type="SAM" id="MobiDB-lite"/>
    </source>
</evidence>
<evidence type="ECO:0000256" key="2">
    <source>
        <dbReference type="ARBA" id="ARBA00022737"/>
    </source>
</evidence>
<protein>
    <recommendedName>
        <fullName evidence="5">Gnk2-homologous domain-containing protein</fullName>
    </recommendedName>
</protein>
<dbReference type="PRINTS" id="PR01217">
    <property type="entry name" value="PRICHEXTENSN"/>
</dbReference>
<feature type="transmembrane region" description="Helical" evidence="4">
    <location>
        <begin position="6"/>
        <end position="25"/>
    </location>
</feature>
<keyword evidence="4" id="KW-0472">Membrane</keyword>
<accession>A0AAV5MFW1</accession>
<comment type="caution">
    <text evidence="6">The sequence shown here is derived from an EMBL/GenBank/DDBJ whole genome shotgun (WGS) entry which is preliminary data.</text>
</comment>
<keyword evidence="4" id="KW-1133">Transmembrane helix</keyword>
<dbReference type="EMBL" id="BPVZ01000234">
    <property type="protein sequence ID" value="GKV47733.1"/>
    <property type="molecule type" value="Genomic_DNA"/>
</dbReference>
<dbReference type="InterPro" id="IPR002902">
    <property type="entry name" value="GNK2"/>
</dbReference>
<evidence type="ECO:0000313" key="7">
    <source>
        <dbReference type="Proteomes" id="UP001054252"/>
    </source>
</evidence>
<evidence type="ECO:0000259" key="5">
    <source>
        <dbReference type="PROSITE" id="PS51473"/>
    </source>
</evidence>
<keyword evidence="2" id="KW-0677">Repeat</keyword>
<gene>
    <name evidence="6" type="ORF">SLEP1_g54603</name>
</gene>
<dbReference type="PANTHER" id="PTHR32099:SF51">
    <property type="entry name" value="CYSTEINE-RICH RECEPTOR-LIKE PROTEIN KINASE 25 ISOFORM X1"/>
    <property type="match status" value="1"/>
</dbReference>
<organism evidence="6 7">
    <name type="scientific">Rubroshorea leprosula</name>
    <dbReference type="NCBI Taxonomy" id="152421"/>
    <lineage>
        <taxon>Eukaryota</taxon>
        <taxon>Viridiplantae</taxon>
        <taxon>Streptophyta</taxon>
        <taxon>Embryophyta</taxon>
        <taxon>Tracheophyta</taxon>
        <taxon>Spermatophyta</taxon>
        <taxon>Magnoliopsida</taxon>
        <taxon>eudicotyledons</taxon>
        <taxon>Gunneridae</taxon>
        <taxon>Pentapetalae</taxon>
        <taxon>rosids</taxon>
        <taxon>malvids</taxon>
        <taxon>Malvales</taxon>
        <taxon>Dipterocarpaceae</taxon>
        <taxon>Rubroshorea</taxon>
    </lineage>
</organism>
<keyword evidence="4" id="KW-0812">Transmembrane</keyword>
<dbReference type="PROSITE" id="PS51473">
    <property type="entry name" value="GNK2"/>
    <property type="match status" value="2"/>
</dbReference>
<feature type="region of interest" description="Disordered" evidence="3">
    <location>
        <begin position="268"/>
        <end position="345"/>
    </location>
</feature>
<feature type="domain" description="Gnk2-homologous" evidence="5">
    <location>
        <begin position="31"/>
        <end position="134"/>
    </location>
</feature>
<keyword evidence="7" id="KW-1185">Reference proteome</keyword>
<dbReference type="CDD" id="cd23509">
    <property type="entry name" value="Gnk2-like"/>
    <property type="match status" value="2"/>
</dbReference>
<evidence type="ECO:0000256" key="1">
    <source>
        <dbReference type="ARBA" id="ARBA00022729"/>
    </source>
</evidence>
<proteinExistence type="predicted"/>
<dbReference type="FunFam" id="3.30.430.20:FF:000002">
    <property type="entry name" value="Cysteine-rich receptor-like protein kinase 10"/>
    <property type="match status" value="1"/>
</dbReference>
<dbReference type="PANTHER" id="PTHR32099">
    <property type="entry name" value="CYSTEINE-RICH REPEAT SECRETORY PROTEIN"/>
    <property type="match status" value="1"/>
</dbReference>
<keyword evidence="1" id="KW-0732">Signal</keyword>
<feature type="compositionally biased region" description="Pro residues" evidence="3">
    <location>
        <begin position="293"/>
        <end position="339"/>
    </location>
</feature>
<evidence type="ECO:0000313" key="6">
    <source>
        <dbReference type="EMBL" id="GKV47733.1"/>
    </source>
</evidence>
<evidence type="ECO:0000256" key="4">
    <source>
        <dbReference type="SAM" id="Phobius"/>
    </source>
</evidence>
<dbReference type="FunFam" id="3.30.430.20:FF:000003">
    <property type="entry name" value="Cysteine-rich RLK (RECEPTOR-like protein kinase) 10"/>
    <property type="match status" value="1"/>
</dbReference>
<feature type="domain" description="Gnk2-homologous" evidence="5">
    <location>
        <begin position="140"/>
        <end position="247"/>
    </location>
</feature>